<evidence type="ECO:0000256" key="1">
    <source>
        <dbReference type="ARBA" id="ARBA00004434"/>
    </source>
</evidence>
<protein>
    <recommendedName>
        <fullName evidence="3 13">Mitochondrial import inner membrane translocase subunit TIM50</fullName>
    </recommendedName>
</protein>
<gene>
    <name evidence="15" type="ORF">PSACC_00848</name>
</gene>
<keyword evidence="8 13" id="KW-0809">Transit peptide</keyword>
<comment type="subunit">
    <text evidence="13">Component of the TIM23 complex.</text>
</comment>
<dbReference type="OrthoDB" id="287041at2759"/>
<feature type="transmembrane region" description="Helical" evidence="13">
    <location>
        <begin position="65"/>
        <end position="83"/>
    </location>
</feature>
<dbReference type="Proteomes" id="UP000240830">
    <property type="component" value="Unassembled WGS sequence"/>
</dbReference>
<dbReference type="Pfam" id="PF03031">
    <property type="entry name" value="NIF"/>
    <property type="match status" value="1"/>
</dbReference>
<comment type="subcellular location">
    <subcellularLocation>
        <location evidence="1 13">Mitochondrion inner membrane</location>
        <topology evidence="1 13">Single-pass membrane protein</topology>
    </subcellularLocation>
</comment>
<organism evidence="15 16">
    <name type="scientific">Paramicrosporidium saccamoebae</name>
    <dbReference type="NCBI Taxonomy" id="1246581"/>
    <lineage>
        <taxon>Eukaryota</taxon>
        <taxon>Fungi</taxon>
        <taxon>Fungi incertae sedis</taxon>
        <taxon>Cryptomycota</taxon>
        <taxon>Cryptomycota incertae sedis</taxon>
        <taxon>Paramicrosporidium</taxon>
    </lineage>
</organism>
<keyword evidence="6" id="KW-0999">Mitochondrion inner membrane</keyword>
<evidence type="ECO:0000313" key="16">
    <source>
        <dbReference type="Proteomes" id="UP000240830"/>
    </source>
</evidence>
<dbReference type="GO" id="GO:0015031">
    <property type="term" value="P:protein transport"/>
    <property type="evidence" value="ECO:0007669"/>
    <property type="project" value="UniProtKB-KW"/>
</dbReference>
<evidence type="ECO:0000256" key="7">
    <source>
        <dbReference type="ARBA" id="ARBA00022927"/>
    </source>
</evidence>
<dbReference type="InterPro" id="IPR050365">
    <property type="entry name" value="TIM50"/>
</dbReference>
<feature type="transmembrane region" description="Helical" evidence="13">
    <location>
        <begin position="104"/>
        <end position="121"/>
    </location>
</feature>
<evidence type="ECO:0000256" key="9">
    <source>
        <dbReference type="ARBA" id="ARBA00022989"/>
    </source>
</evidence>
<keyword evidence="12 13" id="KW-0472">Membrane</keyword>
<evidence type="ECO:0000256" key="11">
    <source>
        <dbReference type="ARBA" id="ARBA00023128"/>
    </source>
</evidence>
<keyword evidence="9 13" id="KW-1133">Transmembrane helix</keyword>
<dbReference type="InterPro" id="IPR023214">
    <property type="entry name" value="HAD_sf"/>
</dbReference>
<evidence type="ECO:0000256" key="5">
    <source>
        <dbReference type="ARBA" id="ARBA00022692"/>
    </source>
</evidence>
<comment type="function">
    <text evidence="13">Essential component of the TIM23 complex, a complex that mediates the translocation of transit peptide-containing proteins across the mitochondrial inner membrane.</text>
</comment>
<keyword evidence="7 13" id="KW-0653">Protein transport</keyword>
<dbReference type="FunFam" id="3.40.50.1000:FF:000019">
    <property type="entry name" value="Mitochondrial import inner membrane translocase subunit TIM50"/>
    <property type="match status" value="1"/>
</dbReference>
<dbReference type="AlphaFoldDB" id="A0A2H9TNR3"/>
<keyword evidence="16" id="KW-1185">Reference proteome</keyword>
<evidence type="ECO:0000256" key="4">
    <source>
        <dbReference type="ARBA" id="ARBA00022448"/>
    </source>
</evidence>
<dbReference type="InterPro" id="IPR004274">
    <property type="entry name" value="FCP1_dom"/>
</dbReference>
<name>A0A2H9TNR3_9FUNG</name>
<keyword evidence="4 13" id="KW-0813">Transport</keyword>
<reference evidence="15 16" key="1">
    <citation type="submission" date="2016-10" db="EMBL/GenBank/DDBJ databases">
        <title>The genome of Paramicrosporidium saccamoebae is the missing link in understanding Cryptomycota and Microsporidia evolution.</title>
        <authorList>
            <person name="Quandt C.A."/>
            <person name="Beaudet D."/>
            <person name="Corsaro D."/>
            <person name="Michel R."/>
            <person name="Corradi N."/>
            <person name="James T."/>
        </authorList>
    </citation>
    <scope>NUCLEOTIDE SEQUENCE [LARGE SCALE GENOMIC DNA]</scope>
    <source>
        <strain evidence="15 16">KSL3</strain>
    </source>
</reference>
<evidence type="ECO:0000256" key="12">
    <source>
        <dbReference type="ARBA" id="ARBA00023136"/>
    </source>
</evidence>
<evidence type="ECO:0000256" key="3">
    <source>
        <dbReference type="ARBA" id="ARBA00020799"/>
    </source>
</evidence>
<evidence type="ECO:0000256" key="13">
    <source>
        <dbReference type="RuleBase" id="RU365079"/>
    </source>
</evidence>
<keyword evidence="11 13" id="KW-0496">Mitochondrion</keyword>
<dbReference type="PANTHER" id="PTHR12210">
    <property type="entry name" value="DULLARD PROTEIN PHOSPHATASE"/>
    <property type="match status" value="1"/>
</dbReference>
<dbReference type="EMBL" id="MTSL01000065">
    <property type="protein sequence ID" value="PJF19352.1"/>
    <property type="molecule type" value="Genomic_DNA"/>
</dbReference>
<dbReference type="STRING" id="1246581.A0A2H9TNR3"/>
<dbReference type="PROSITE" id="PS50969">
    <property type="entry name" value="FCP1"/>
    <property type="match status" value="1"/>
</dbReference>
<dbReference type="Gene3D" id="3.40.50.1000">
    <property type="entry name" value="HAD superfamily/HAD-like"/>
    <property type="match status" value="1"/>
</dbReference>
<evidence type="ECO:0000256" key="10">
    <source>
        <dbReference type="ARBA" id="ARBA00023010"/>
    </source>
</evidence>
<evidence type="ECO:0000256" key="8">
    <source>
        <dbReference type="ARBA" id="ARBA00022946"/>
    </source>
</evidence>
<proteinExistence type="inferred from homology"/>
<dbReference type="SMART" id="SM00577">
    <property type="entry name" value="CPDc"/>
    <property type="match status" value="1"/>
</dbReference>
<keyword evidence="5 13" id="KW-0812">Transmembrane</keyword>
<keyword evidence="10 13" id="KW-0811">Translocation</keyword>
<comment type="caution">
    <text evidence="15">The sequence shown here is derived from an EMBL/GenBank/DDBJ whole genome shotgun (WGS) entry which is preliminary data.</text>
</comment>
<evidence type="ECO:0000259" key="14">
    <source>
        <dbReference type="PROSITE" id="PS50969"/>
    </source>
</evidence>
<dbReference type="SUPFAM" id="SSF56784">
    <property type="entry name" value="HAD-like"/>
    <property type="match status" value="1"/>
</dbReference>
<dbReference type="CDD" id="cd07521">
    <property type="entry name" value="HAD_FCP1-like"/>
    <property type="match status" value="1"/>
</dbReference>
<evidence type="ECO:0000256" key="2">
    <source>
        <dbReference type="ARBA" id="ARBA00006344"/>
    </source>
</evidence>
<dbReference type="GO" id="GO:0005744">
    <property type="term" value="C:TIM23 mitochondrial import inner membrane translocase complex"/>
    <property type="evidence" value="ECO:0007669"/>
    <property type="project" value="UniProtKB-UniRule"/>
</dbReference>
<evidence type="ECO:0000256" key="6">
    <source>
        <dbReference type="ARBA" id="ARBA00022792"/>
    </source>
</evidence>
<feature type="domain" description="FCP1 homology" evidence="14">
    <location>
        <begin position="23"/>
        <end position="211"/>
    </location>
</feature>
<accession>A0A2H9TNR3</accession>
<dbReference type="InterPro" id="IPR036412">
    <property type="entry name" value="HAD-like_sf"/>
</dbReference>
<sequence length="344" mass="39497">MSWVRAPRWALLFNFAAPANLKKRKSKKFFVQDAQTSIPAPFLALKWRRYSTTESAAKIPKPRVWPFYFGVGSLLGGGLYLLGRDDGKREQGRWRIAKRPGAELFLFYAAQLYEVVVFSALPQQEGDVIVKKLDPYGCINYSLYRFATKHKKGMYLKDISHLNRDLSKVIVLGHDEAGFSPHPENFIKTAPWSGDSTDTVLEDSIDFLEMVAFSRLQDVRRVTSQYQGKTFPEAFERAQEDVFNASKEAQKNSLQSRISGWLSVGKTRSDRSNNNDASYRARKLERTELRRKEFGRIKELMQQQLQAEMQKEKEYYAEHKMALWDLFAKGPPPPPPPKESAAQS</sequence>
<comment type="caution">
    <text evidence="13">Lacks conserved residue(s) required for the propagation of feature annotation.</text>
</comment>
<comment type="similarity">
    <text evidence="2 13">Belongs to the TIM50 family.</text>
</comment>
<evidence type="ECO:0000313" key="15">
    <source>
        <dbReference type="EMBL" id="PJF19352.1"/>
    </source>
</evidence>